<dbReference type="InterPro" id="IPR049426">
    <property type="entry name" value="Acyl-CoA-dh-like_C"/>
</dbReference>
<dbReference type="FunFam" id="1.10.540.10:FF:000001">
    <property type="entry name" value="Very long-chain-specific acyl-CoA dehydrogenase, mitochondrial"/>
    <property type="match status" value="1"/>
</dbReference>
<keyword evidence="5 7" id="KW-0560">Oxidoreductase</keyword>
<dbReference type="EMBL" id="FOSB01000009">
    <property type="protein sequence ID" value="SFK20769.1"/>
    <property type="molecule type" value="Genomic_DNA"/>
</dbReference>
<evidence type="ECO:0000256" key="3">
    <source>
        <dbReference type="ARBA" id="ARBA00022630"/>
    </source>
</evidence>
<dbReference type="Gene3D" id="1.10.540.10">
    <property type="entry name" value="Acyl-CoA dehydrogenase/oxidase, N-terminal domain"/>
    <property type="match status" value="1"/>
</dbReference>
<dbReference type="Pfam" id="PF21263">
    <property type="entry name" value="Acyl-CoA-dh_C"/>
    <property type="match status" value="1"/>
</dbReference>
<dbReference type="InterPro" id="IPR037069">
    <property type="entry name" value="AcylCoA_DH/ox_N_sf"/>
</dbReference>
<dbReference type="InterPro" id="IPR006091">
    <property type="entry name" value="Acyl-CoA_Oxase/DH_mid-dom"/>
</dbReference>
<evidence type="ECO:0000256" key="5">
    <source>
        <dbReference type="ARBA" id="ARBA00023002"/>
    </source>
</evidence>
<dbReference type="PANTHER" id="PTHR43884:SF12">
    <property type="entry name" value="ISOVALERYL-COA DEHYDROGENASE, MITOCHONDRIAL-RELATED"/>
    <property type="match status" value="1"/>
</dbReference>
<name>A0A1I3XN40_HALDA</name>
<protein>
    <submittedName>
        <fullName evidence="12">Acyl-CoA dehydrogenase</fullName>
    </submittedName>
</protein>
<gene>
    <name evidence="12" type="ORF">SAMN04487936_10936</name>
</gene>
<feature type="domain" description="Acyl-CoA oxidase/dehydrogenase middle" evidence="9">
    <location>
        <begin position="146"/>
        <end position="239"/>
    </location>
</feature>
<dbReference type="SUPFAM" id="SSF56645">
    <property type="entry name" value="Acyl-CoA dehydrogenase NM domain-like"/>
    <property type="match status" value="1"/>
</dbReference>
<evidence type="ECO:0000256" key="7">
    <source>
        <dbReference type="RuleBase" id="RU362125"/>
    </source>
</evidence>
<feature type="domain" description="Acyl-CoA dehydrogenase/oxidase N-terminal" evidence="10">
    <location>
        <begin position="30"/>
        <end position="142"/>
    </location>
</feature>
<dbReference type="OrthoDB" id="9802447at2"/>
<comment type="similarity">
    <text evidence="2 7">Belongs to the acyl-CoA dehydrogenase family.</text>
</comment>
<dbReference type="FunFam" id="2.40.110.10:FF:000001">
    <property type="entry name" value="Acyl-CoA dehydrogenase, mitochondrial"/>
    <property type="match status" value="1"/>
</dbReference>
<sequence length="590" mass="65207">MQPVKQKVSGGKFLIAEIASDSIFTPEDRTDEHKMIAATARQFITREIHPHRKRIEEGDYDLVAEKMRKAGGLGLLGHSIPETYGGLGLDKISKGIVGESLGNASGYSVAHSNHTCIATLPITYFGTAEQRRKYLPKLASGEYIGAYCLTEPEAGSDALSAKTTASLNEAETHYLLNGTKIYITNAAFSDTFIVYAKVDGEHFTAFIVERDFTGLSIGPEEDKMGIKGSSTCSVVMEDCEVPVENLLGEIGKGHLIALNVLNLGRFNLGFATSGAAKHCFQMALEHTKERKQFGRKIADFYASKEKFATMAAQIYGTESLLYRTAGHIESSLGSYYESWDLIATAKAMNEHKLESAICKVAGSETLNDVVDEALQLHGGAGFIKEYPIEQAYRDSRINRIFEGTNEINRLLIPGAFFQKAAKGEFDAPSLMEKAEYSLQKGKYKRGDGKLEKCKEAVALFKDLFLLTAGTAYRTFGNSIQNEQETLMKLADVTIEIYRTESAVLRTEKAIDQNDAQKELKEMLTLIVIEQSTFTVYKSVVALFSSLLQGEERRQALRKVATLISEYQFEGALERNRKIADEMLEAGQYVS</sequence>
<accession>A0A1I3XN40</accession>
<evidence type="ECO:0000259" key="11">
    <source>
        <dbReference type="Pfam" id="PF21263"/>
    </source>
</evidence>
<evidence type="ECO:0000256" key="1">
    <source>
        <dbReference type="ARBA" id="ARBA00001974"/>
    </source>
</evidence>
<reference evidence="13" key="1">
    <citation type="submission" date="2016-10" db="EMBL/GenBank/DDBJ databases">
        <authorList>
            <person name="Varghese N."/>
            <person name="Submissions S."/>
        </authorList>
    </citation>
    <scope>NUCLEOTIDE SEQUENCE [LARGE SCALE GENOMIC DNA]</scope>
    <source>
        <strain evidence="13">CGMCC 1.3704</strain>
    </source>
</reference>
<dbReference type="FunFam" id="1.20.140.10:FF:000019">
    <property type="entry name" value="Acyl-CoA dehydrogenase"/>
    <property type="match status" value="1"/>
</dbReference>
<dbReference type="InterPro" id="IPR009075">
    <property type="entry name" value="AcylCo_DH/oxidase_C"/>
</dbReference>
<proteinExistence type="inferred from homology"/>
<dbReference type="InterPro" id="IPR006089">
    <property type="entry name" value="Acyl-CoA_DH_CS"/>
</dbReference>
<evidence type="ECO:0000256" key="2">
    <source>
        <dbReference type="ARBA" id="ARBA00009347"/>
    </source>
</evidence>
<evidence type="ECO:0000259" key="9">
    <source>
        <dbReference type="Pfam" id="PF02770"/>
    </source>
</evidence>
<dbReference type="InterPro" id="IPR046373">
    <property type="entry name" value="Acyl-CoA_Oxase/DH_mid-dom_sf"/>
</dbReference>
<feature type="domain" description="Acyl-CoA dehydrogenase-like C-terminal" evidence="11">
    <location>
        <begin position="461"/>
        <end position="557"/>
    </location>
</feature>
<evidence type="ECO:0000313" key="13">
    <source>
        <dbReference type="Proteomes" id="UP000183557"/>
    </source>
</evidence>
<dbReference type="Pfam" id="PF02771">
    <property type="entry name" value="Acyl-CoA_dh_N"/>
    <property type="match status" value="1"/>
</dbReference>
<dbReference type="InterPro" id="IPR013786">
    <property type="entry name" value="AcylCoA_DH/ox_N"/>
</dbReference>
<dbReference type="Gene3D" id="2.40.110.10">
    <property type="entry name" value="Butyryl-CoA Dehydrogenase, subunit A, domain 2"/>
    <property type="match status" value="1"/>
</dbReference>
<dbReference type="SUPFAM" id="SSF47203">
    <property type="entry name" value="Acyl-CoA dehydrogenase C-terminal domain-like"/>
    <property type="match status" value="1"/>
</dbReference>
<dbReference type="Pfam" id="PF02770">
    <property type="entry name" value="Acyl-CoA_dh_M"/>
    <property type="match status" value="1"/>
</dbReference>
<dbReference type="GO" id="GO:0003995">
    <property type="term" value="F:acyl-CoA dehydrogenase activity"/>
    <property type="evidence" value="ECO:0007669"/>
    <property type="project" value="InterPro"/>
</dbReference>
<dbReference type="Pfam" id="PF00441">
    <property type="entry name" value="Acyl-CoA_dh_1"/>
    <property type="match status" value="1"/>
</dbReference>
<evidence type="ECO:0000256" key="6">
    <source>
        <dbReference type="ARBA" id="ARBA00052546"/>
    </source>
</evidence>
<comment type="cofactor">
    <cofactor evidence="1 7">
        <name>FAD</name>
        <dbReference type="ChEBI" id="CHEBI:57692"/>
    </cofactor>
</comment>
<dbReference type="PANTHER" id="PTHR43884">
    <property type="entry name" value="ACYL-COA DEHYDROGENASE"/>
    <property type="match status" value="1"/>
</dbReference>
<evidence type="ECO:0000313" key="12">
    <source>
        <dbReference type="EMBL" id="SFK20769.1"/>
    </source>
</evidence>
<organism evidence="12 13">
    <name type="scientific">Halobacillus dabanensis</name>
    <dbReference type="NCBI Taxonomy" id="240302"/>
    <lineage>
        <taxon>Bacteria</taxon>
        <taxon>Bacillati</taxon>
        <taxon>Bacillota</taxon>
        <taxon>Bacilli</taxon>
        <taxon>Bacillales</taxon>
        <taxon>Bacillaceae</taxon>
        <taxon>Halobacillus</taxon>
    </lineage>
</organism>
<keyword evidence="3 7" id="KW-0285">Flavoprotein</keyword>
<dbReference type="InterPro" id="IPR036250">
    <property type="entry name" value="AcylCo_DH-like_C"/>
</dbReference>
<keyword evidence="13" id="KW-1185">Reference proteome</keyword>
<evidence type="ECO:0000259" key="10">
    <source>
        <dbReference type="Pfam" id="PF02771"/>
    </source>
</evidence>
<dbReference type="AlphaFoldDB" id="A0A1I3XN40"/>
<dbReference type="Gene3D" id="1.20.140.10">
    <property type="entry name" value="Butyryl-CoA Dehydrogenase, subunit A, domain 3"/>
    <property type="match status" value="2"/>
</dbReference>
<keyword evidence="4 7" id="KW-0274">FAD</keyword>
<dbReference type="GO" id="GO:0050660">
    <property type="term" value="F:flavin adenine dinucleotide binding"/>
    <property type="evidence" value="ECO:0007669"/>
    <property type="project" value="InterPro"/>
</dbReference>
<dbReference type="Proteomes" id="UP000183557">
    <property type="component" value="Unassembled WGS sequence"/>
</dbReference>
<dbReference type="RefSeq" id="WP_075037352.1">
    <property type="nucleotide sequence ID" value="NZ_FOSB01000009.1"/>
</dbReference>
<comment type="catalytic activity">
    <reaction evidence="6">
        <text>a 2,3-saturated acyl-CoA + A = a 2,3-dehydroacyl-CoA + AH2</text>
        <dbReference type="Rhea" id="RHEA:48608"/>
        <dbReference type="ChEBI" id="CHEBI:13193"/>
        <dbReference type="ChEBI" id="CHEBI:17499"/>
        <dbReference type="ChEBI" id="CHEBI:60015"/>
        <dbReference type="ChEBI" id="CHEBI:65111"/>
    </reaction>
</comment>
<dbReference type="InterPro" id="IPR009100">
    <property type="entry name" value="AcylCoA_DH/oxidase_NM_dom_sf"/>
</dbReference>
<evidence type="ECO:0000256" key="4">
    <source>
        <dbReference type="ARBA" id="ARBA00022827"/>
    </source>
</evidence>
<dbReference type="PROSITE" id="PS00072">
    <property type="entry name" value="ACYL_COA_DH_1"/>
    <property type="match status" value="1"/>
</dbReference>
<feature type="domain" description="Acyl-CoA dehydrogenase/oxidase C-terminal" evidence="8">
    <location>
        <begin position="251"/>
        <end position="412"/>
    </location>
</feature>
<evidence type="ECO:0000259" key="8">
    <source>
        <dbReference type="Pfam" id="PF00441"/>
    </source>
</evidence>